<protein>
    <submittedName>
        <fullName evidence="2">Uncharacterized protein</fullName>
    </submittedName>
</protein>
<organism evidence="2 3">
    <name type="scientific">Oesophagostomum dentatum</name>
    <name type="common">Nodular worm</name>
    <dbReference type="NCBI Taxonomy" id="61180"/>
    <lineage>
        <taxon>Eukaryota</taxon>
        <taxon>Metazoa</taxon>
        <taxon>Ecdysozoa</taxon>
        <taxon>Nematoda</taxon>
        <taxon>Chromadorea</taxon>
        <taxon>Rhabditida</taxon>
        <taxon>Rhabditina</taxon>
        <taxon>Rhabditomorpha</taxon>
        <taxon>Strongyloidea</taxon>
        <taxon>Strongylidae</taxon>
        <taxon>Oesophagostomum</taxon>
    </lineage>
</organism>
<feature type="region of interest" description="Disordered" evidence="1">
    <location>
        <begin position="59"/>
        <end position="96"/>
    </location>
</feature>
<proteinExistence type="predicted"/>
<evidence type="ECO:0000313" key="2">
    <source>
        <dbReference type="EMBL" id="KHJ97709.1"/>
    </source>
</evidence>
<dbReference type="OrthoDB" id="5867124at2759"/>
<accession>A0A0B1TKF5</accession>
<dbReference type="AlphaFoldDB" id="A0A0B1TKF5"/>
<dbReference type="Proteomes" id="UP000053660">
    <property type="component" value="Unassembled WGS sequence"/>
</dbReference>
<evidence type="ECO:0000313" key="3">
    <source>
        <dbReference type="Proteomes" id="UP000053660"/>
    </source>
</evidence>
<reference evidence="2 3" key="1">
    <citation type="submission" date="2014-03" db="EMBL/GenBank/DDBJ databases">
        <title>Draft genome of the hookworm Oesophagostomum dentatum.</title>
        <authorList>
            <person name="Mitreva M."/>
        </authorList>
    </citation>
    <scope>NUCLEOTIDE SEQUENCE [LARGE SCALE GENOMIC DNA]</scope>
    <source>
        <strain evidence="2 3">OD-Hann</strain>
    </source>
</reference>
<evidence type="ECO:0000256" key="1">
    <source>
        <dbReference type="SAM" id="MobiDB-lite"/>
    </source>
</evidence>
<feature type="compositionally biased region" description="Basic and acidic residues" evidence="1">
    <location>
        <begin position="125"/>
        <end position="144"/>
    </location>
</feature>
<feature type="region of interest" description="Disordered" evidence="1">
    <location>
        <begin position="110"/>
        <end position="144"/>
    </location>
</feature>
<gene>
    <name evidence="2" type="ORF">OESDEN_02307</name>
</gene>
<keyword evidence="3" id="KW-1185">Reference proteome</keyword>
<feature type="compositionally biased region" description="Low complexity" evidence="1">
    <location>
        <begin position="72"/>
        <end position="83"/>
    </location>
</feature>
<name>A0A0B1TKF5_OESDE</name>
<dbReference type="EMBL" id="KN549410">
    <property type="protein sequence ID" value="KHJ97709.1"/>
    <property type="molecule type" value="Genomic_DNA"/>
</dbReference>
<feature type="compositionally biased region" description="Polar residues" evidence="1">
    <location>
        <begin position="59"/>
        <end position="71"/>
    </location>
</feature>
<sequence length="144" mass="15519">MKSLAKPYLDGESGYRITSTVSSIAGEGLAYNPISDIMANNADASSCFLASKLASLTHNTAPATSSSESYPRQSARSSSAHSHITPCHGERSSPTLSDIVRFRNRIGILSEFLRNPRHRPPKPVVRSDSDASTQHSDDTKSSKK</sequence>